<dbReference type="Pfam" id="PF00903">
    <property type="entry name" value="Glyoxalase"/>
    <property type="match status" value="1"/>
</dbReference>
<feature type="domain" description="VOC" evidence="1">
    <location>
        <begin position="3"/>
        <end position="124"/>
    </location>
</feature>
<dbReference type="PANTHER" id="PTHR34109">
    <property type="entry name" value="BNAUNNG04460D PROTEIN-RELATED"/>
    <property type="match status" value="1"/>
</dbReference>
<proteinExistence type="predicted"/>
<dbReference type="EMBL" id="BMFW01000027">
    <property type="protein sequence ID" value="GGI00584.1"/>
    <property type="molecule type" value="Genomic_DNA"/>
</dbReference>
<dbReference type="Proteomes" id="UP000643279">
    <property type="component" value="Unassembled WGS sequence"/>
</dbReference>
<evidence type="ECO:0000259" key="1">
    <source>
        <dbReference type="PROSITE" id="PS51819"/>
    </source>
</evidence>
<reference evidence="3" key="1">
    <citation type="journal article" date="2019" name="Int. J. Syst. Evol. Microbiol.">
        <title>The Global Catalogue of Microorganisms (GCM) 10K type strain sequencing project: providing services to taxonomists for standard genome sequencing and annotation.</title>
        <authorList>
            <consortium name="The Broad Institute Genomics Platform"/>
            <consortium name="The Broad Institute Genome Sequencing Center for Infectious Disease"/>
            <person name="Wu L."/>
            <person name="Ma J."/>
        </authorList>
    </citation>
    <scope>NUCLEOTIDE SEQUENCE [LARGE SCALE GENOMIC DNA]</scope>
    <source>
        <strain evidence="3">CGMCC 1.12778</strain>
    </source>
</reference>
<protein>
    <recommendedName>
        <fullName evidence="1">VOC domain-containing protein</fullName>
    </recommendedName>
</protein>
<evidence type="ECO:0000313" key="2">
    <source>
        <dbReference type="EMBL" id="GGI00584.1"/>
    </source>
</evidence>
<dbReference type="InterPro" id="IPR004360">
    <property type="entry name" value="Glyas_Fos-R_dOase_dom"/>
</dbReference>
<accession>A0ABQ2AZU5</accession>
<dbReference type="Gene3D" id="3.30.720.120">
    <property type="match status" value="1"/>
</dbReference>
<evidence type="ECO:0000313" key="3">
    <source>
        <dbReference type="Proteomes" id="UP000643279"/>
    </source>
</evidence>
<comment type="caution">
    <text evidence="2">The sequence shown here is derived from an EMBL/GenBank/DDBJ whole genome shotgun (WGS) entry which is preliminary data.</text>
</comment>
<dbReference type="SUPFAM" id="SSF54593">
    <property type="entry name" value="Glyoxalase/Bleomycin resistance protein/Dihydroxybiphenyl dioxygenase"/>
    <property type="match status" value="1"/>
</dbReference>
<keyword evidence="3" id="KW-1185">Reference proteome</keyword>
<dbReference type="InterPro" id="IPR029068">
    <property type="entry name" value="Glyas_Bleomycin-R_OHBP_Dase"/>
</dbReference>
<gene>
    <name evidence="2" type="ORF">GCM10007170_38060</name>
</gene>
<sequence>MESRLFAYVSYPDAAAALDWLEKAGFQPVRRQDGPDGKVVHAEVRMGDAVVMVSSDDAAYERPPLVGRSTGSGLYLLLDDVDAFYRTALAAGGVSVIEPEDTEWGSRRARVLDPQGREWSVGTYEPGLSS</sequence>
<dbReference type="Gene3D" id="3.30.720.110">
    <property type="match status" value="1"/>
</dbReference>
<dbReference type="RefSeq" id="WP_188573102.1">
    <property type="nucleotide sequence ID" value="NZ_BMFW01000027.1"/>
</dbReference>
<dbReference type="PANTHER" id="PTHR34109:SF1">
    <property type="entry name" value="VOC DOMAIN-CONTAINING PROTEIN"/>
    <property type="match status" value="1"/>
</dbReference>
<organism evidence="2 3">
    <name type="scientific">Arthrobacter liuii</name>
    <dbReference type="NCBI Taxonomy" id="1476996"/>
    <lineage>
        <taxon>Bacteria</taxon>
        <taxon>Bacillati</taxon>
        <taxon>Actinomycetota</taxon>
        <taxon>Actinomycetes</taxon>
        <taxon>Micrococcales</taxon>
        <taxon>Micrococcaceae</taxon>
        <taxon>Arthrobacter</taxon>
    </lineage>
</organism>
<dbReference type="PROSITE" id="PS51819">
    <property type="entry name" value="VOC"/>
    <property type="match status" value="1"/>
</dbReference>
<dbReference type="InterPro" id="IPR037523">
    <property type="entry name" value="VOC_core"/>
</dbReference>
<name>A0ABQ2AZU5_9MICC</name>